<protein>
    <submittedName>
        <fullName evidence="4">Porin</fullName>
    </submittedName>
</protein>
<dbReference type="EMBL" id="LR130779">
    <property type="protein sequence ID" value="VDN61077.1"/>
    <property type="molecule type" value="Genomic_DNA"/>
</dbReference>
<organism evidence="4">
    <name type="scientific">Ectopseudomonas oleovorans</name>
    <name type="common">Pseudomonas oleovorans</name>
    <dbReference type="NCBI Taxonomy" id="301"/>
    <lineage>
        <taxon>Bacteria</taxon>
        <taxon>Pseudomonadati</taxon>
        <taxon>Pseudomonadota</taxon>
        <taxon>Gammaproteobacteria</taxon>
        <taxon>Pseudomonadales</taxon>
        <taxon>Pseudomonadaceae</taxon>
        <taxon>Ectopseudomonas</taxon>
    </lineage>
</organism>
<dbReference type="Pfam" id="PF03573">
    <property type="entry name" value="OprD"/>
    <property type="match status" value="1"/>
</dbReference>
<dbReference type="AlphaFoldDB" id="A0A653AYK9"/>
<comment type="similarity">
    <text evidence="1">Belongs to the outer membrane porin (Opr) (TC 1.B.25) family.</text>
</comment>
<dbReference type="PANTHER" id="PTHR34596">
    <property type="entry name" value="CHITOPORIN"/>
    <property type="match status" value="1"/>
</dbReference>
<dbReference type="PANTHER" id="PTHR34596:SF2">
    <property type="entry name" value="CHITOPORIN"/>
    <property type="match status" value="1"/>
</dbReference>
<keyword evidence="2" id="KW-0813">Transport</keyword>
<reference evidence="4" key="1">
    <citation type="submission" date="2018-11" db="EMBL/GenBank/DDBJ databases">
        <authorList>
            <consortium name="Genoscope - CEA"/>
            <person name="William W."/>
        </authorList>
    </citation>
    <scope>NUCLEOTIDE SEQUENCE [LARGE SCALE GENOMIC DNA]</scope>
    <source>
        <strain evidence="4">T9AD</strain>
    </source>
</reference>
<dbReference type="InterPro" id="IPR023614">
    <property type="entry name" value="Porin_dom_sf"/>
</dbReference>
<keyword evidence="3" id="KW-0732">Signal</keyword>
<dbReference type="GO" id="GO:0015288">
    <property type="term" value="F:porin activity"/>
    <property type="evidence" value="ECO:0007669"/>
    <property type="project" value="TreeGrafter"/>
</dbReference>
<gene>
    <name evidence="4" type="ORF">POT9AD_0081</name>
</gene>
<dbReference type="Gene3D" id="2.40.160.10">
    <property type="entry name" value="Porin"/>
    <property type="match status" value="1"/>
</dbReference>
<dbReference type="GO" id="GO:0016020">
    <property type="term" value="C:membrane"/>
    <property type="evidence" value="ECO:0007669"/>
    <property type="project" value="InterPro"/>
</dbReference>
<sequence length="443" mass="49266">MSKKRQPLFLIATALTTLPCAIHAAGLVEDAHARLEMRNIYFNQDNRSGAANPSKQEEWGQGFLFDFTSGYTDGPVGVGVDALGMLGVRLDSGKGTHYNPQSTNRAGMVFPTDSDGRAVDEFSTLGVTGKLRFAKTEARLGTLRPRMPVLVYNDGRLLPETFEGLQVISRDLEDVTFTAGQIQRVKSRTSSNKEGMAIGGAGGAFGKRSNEFNFAGIDYSLSREVTLQYYYGELKDFYRQHFVGLVHQYDLPVGRLKSDFRFFDSGPSGRSGSTSGRLEGYRSGGFNNDGKVDNRVVSGLFTYSLAGHGFSLGYQHLSGSSDFPFVNQGDGSATYLITDRQTGARFQKAGERTWVAQHTYDFANVGIPGLTTQLTYQRGDHIKSPQGEQHEWERNFWVSYAVQNETFKGLAFSWRNASLRSTFRNQRDLDENRIYITYSLPLF</sequence>
<evidence type="ECO:0000256" key="1">
    <source>
        <dbReference type="ARBA" id="ARBA00009075"/>
    </source>
</evidence>
<proteinExistence type="inferred from homology"/>
<evidence type="ECO:0000313" key="4">
    <source>
        <dbReference type="EMBL" id="VDN61077.1"/>
    </source>
</evidence>
<name>A0A653AYK9_ECTOL</name>
<dbReference type="OrthoDB" id="6759120at2"/>
<accession>A0A653AYK9</accession>
<dbReference type="InterPro" id="IPR005318">
    <property type="entry name" value="OM_porin_bac"/>
</dbReference>
<evidence type="ECO:0000256" key="3">
    <source>
        <dbReference type="ARBA" id="ARBA00022729"/>
    </source>
</evidence>
<evidence type="ECO:0000256" key="2">
    <source>
        <dbReference type="ARBA" id="ARBA00022448"/>
    </source>
</evidence>